<sequence>MKVLFILGLVLILAFGFSLGAWVAFYGLKLKHPVSKGLTFLLLGALISFLTFALSIFIVWPGV</sequence>
<name>A0A1T4ML25_9FIRM</name>
<keyword evidence="1" id="KW-1133">Transmembrane helix</keyword>
<feature type="transmembrane region" description="Helical" evidence="1">
    <location>
        <begin position="6"/>
        <end position="28"/>
    </location>
</feature>
<dbReference type="AlphaFoldDB" id="A0A1T4ML25"/>
<evidence type="ECO:0000313" key="2">
    <source>
        <dbReference type="EMBL" id="SJZ67448.1"/>
    </source>
</evidence>
<feature type="transmembrane region" description="Helical" evidence="1">
    <location>
        <begin position="40"/>
        <end position="60"/>
    </location>
</feature>
<evidence type="ECO:0000313" key="3">
    <source>
        <dbReference type="Proteomes" id="UP000189933"/>
    </source>
</evidence>
<keyword evidence="3" id="KW-1185">Reference proteome</keyword>
<reference evidence="3" key="1">
    <citation type="submission" date="2017-02" db="EMBL/GenBank/DDBJ databases">
        <authorList>
            <person name="Varghese N."/>
            <person name="Submissions S."/>
        </authorList>
    </citation>
    <scope>NUCLEOTIDE SEQUENCE [LARGE SCALE GENOMIC DNA]</scope>
    <source>
        <strain evidence="3">DSM 16521</strain>
    </source>
</reference>
<dbReference type="Proteomes" id="UP000189933">
    <property type="component" value="Unassembled WGS sequence"/>
</dbReference>
<evidence type="ECO:0000256" key="1">
    <source>
        <dbReference type="SAM" id="Phobius"/>
    </source>
</evidence>
<dbReference type="EMBL" id="FUXM01000004">
    <property type="protein sequence ID" value="SJZ67448.1"/>
    <property type="molecule type" value="Genomic_DNA"/>
</dbReference>
<proteinExistence type="predicted"/>
<organism evidence="2 3">
    <name type="scientific">Carboxydocella sporoproducens DSM 16521</name>
    <dbReference type="NCBI Taxonomy" id="1121270"/>
    <lineage>
        <taxon>Bacteria</taxon>
        <taxon>Bacillati</taxon>
        <taxon>Bacillota</taxon>
        <taxon>Clostridia</taxon>
        <taxon>Eubacteriales</taxon>
        <taxon>Clostridiales Family XVI. Incertae Sedis</taxon>
        <taxon>Carboxydocella</taxon>
    </lineage>
</organism>
<keyword evidence="1" id="KW-0472">Membrane</keyword>
<gene>
    <name evidence="2" type="ORF">SAMN02745885_00634</name>
</gene>
<protein>
    <submittedName>
        <fullName evidence="2">Uncharacterized protein</fullName>
    </submittedName>
</protein>
<keyword evidence="1" id="KW-0812">Transmembrane</keyword>
<accession>A0A1T4ML25</accession>
<dbReference type="RefSeq" id="WP_078664740.1">
    <property type="nucleotide sequence ID" value="NZ_FUXM01000004.1"/>
</dbReference>